<dbReference type="GeneID" id="80799617"/>
<feature type="chain" id="PRO_5012766627" description="Acid-shock protein" evidence="2">
    <location>
        <begin position="22"/>
        <end position="66"/>
    </location>
</feature>
<dbReference type="Proteomes" id="UP000220246">
    <property type="component" value="Unassembled WGS sequence"/>
</dbReference>
<protein>
    <recommendedName>
        <fullName evidence="5">Acid-shock protein</fullName>
    </recommendedName>
</protein>
<name>A0A2A7URJ7_COMTR</name>
<gene>
    <name evidence="3" type="ORF">CRM82_03335</name>
</gene>
<evidence type="ECO:0000256" key="1">
    <source>
        <dbReference type="SAM" id="MobiDB-lite"/>
    </source>
</evidence>
<keyword evidence="4" id="KW-1185">Reference proteome</keyword>
<dbReference type="RefSeq" id="WP_066538664.1">
    <property type="nucleotide sequence ID" value="NZ_DALZQJ010000004.1"/>
</dbReference>
<evidence type="ECO:0000256" key="2">
    <source>
        <dbReference type="SAM" id="SignalP"/>
    </source>
</evidence>
<keyword evidence="2" id="KW-0732">Signal</keyword>
<dbReference type="EMBL" id="PDEA01000001">
    <property type="protein sequence ID" value="PEH87771.1"/>
    <property type="molecule type" value="Genomic_DNA"/>
</dbReference>
<dbReference type="AlphaFoldDB" id="A0A2A7URJ7"/>
<organism evidence="3 4">
    <name type="scientific">Comamonas terrigena</name>
    <dbReference type="NCBI Taxonomy" id="32013"/>
    <lineage>
        <taxon>Bacteria</taxon>
        <taxon>Pseudomonadati</taxon>
        <taxon>Pseudomonadota</taxon>
        <taxon>Betaproteobacteria</taxon>
        <taxon>Burkholderiales</taxon>
        <taxon>Comamonadaceae</taxon>
        <taxon>Comamonas</taxon>
    </lineage>
</organism>
<evidence type="ECO:0000313" key="4">
    <source>
        <dbReference type="Proteomes" id="UP000220246"/>
    </source>
</evidence>
<comment type="caution">
    <text evidence="3">The sequence shown here is derived from an EMBL/GenBank/DDBJ whole genome shotgun (WGS) entry which is preliminary data.</text>
</comment>
<reference evidence="4" key="1">
    <citation type="submission" date="2017-09" db="EMBL/GenBank/DDBJ databases">
        <title>FDA dAtabase for Regulatory Grade micrObial Sequences (FDA-ARGOS): Supporting development and validation of Infectious Disease Dx tests.</title>
        <authorList>
            <person name="Minogue T."/>
            <person name="Wolcott M."/>
            <person name="Wasieloski L."/>
            <person name="Aguilar W."/>
            <person name="Moore D."/>
            <person name="Tallon L."/>
            <person name="Sadzewicz L."/>
            <person name="Ott S."/>
            <person name="Zhao X."/>
            <person name="Nagaraj S."/>
            <person name="Vavikolanu K."/>
            <person name="Aluvathingal J."/>
            <person name="Nadendla S."/>
            <person name="Sichtig H."/>
        </authorList>
    </citation>
    <scope>NUCLEOTIDE SEQUENCE [LARGE SCALE GENOMIC DNA]</scope>
    <source>
        <strain evidence="4">FDAARGOS_394</strain>
    </source>
</reference>
<accession>A0A2A7URJ7</accession>
<sequence>MKSTLLALGLAAAFLAPAAYSSPLTASQHTQVSAAKKTSAHATPHKAKATKHAKAKKRPQHMVKKA</sequence>
<feature type="signal peptide" evidence="2">
    <location>
        <begin position="1"/>
        <end position="21"/>
    </location>
</feature>
<evidence type="ECO:0008006" key="5">
    <source>
        <dbReference type="Google" id="ProtNLM"/>
    </source>
</evidence>
<feature type="compositionally biased region" description="Basic residues" evidence="1">
    <location>
        <begin position="43"/>
        <end position="66"/>
    </location>
</feature>
<proteinExistence type="predicted"/>
<feature type="region of interest" description="Disordered" evidence="1">
    <location>
        <begin position="25"/>
        <end position="66"/>
    </location>
</feature>
<evidence type="ECO:0000313" key="3">
    <source>
        <dbReference type="EMBL" id="PEH87771.1"/>
    </source>
</evidence>